<dbReference type="NCBIfam" id="TIGR02532">
    <property type="entry name" value="IV_pilin_GFxxxE"/>
    <property type="match status" value="1"/>
</dbReference>
<evidence type="ECO:0000256" key="2">
    <source>
        <dbReference type="SAM" id="Phobius"/>
    </source>
</evidence>
<keyword evidence="2" id="KW-0812">Transmembrane</keyword>
<name>A0A2S4AR20_STUST</name>
<reference evidence="3 4" key="1">
    <citation type="submission" date="2018-01" db="EMBL/GenBank/DDBJ databases">
        <title>Denitrification phenotypes of diverse strains of Pseudomonas stutzeri.</title>
        <authorList>
            <person name="Milligan D.A."/>
            <person name="Bergaust L."/>
            <person name="Bakken L.R."/>
            <person name="Frostegard A."/>
        </authorList>
    </citation>
    <scope>NUCLEOTIDE SEQUENCE [LARGE SCALE GENOMIC DNA]</scope>
    <source>
        <strain evidence="3 4">24a13</strain>
    </source>
</reference>
<gene>
    <name evidence="3" type="ORF">CXK91_04580</name>
</gene>
<proteinExistence type="predicted"/>
<accession>A0A2S4AR20</accession>
<dbReference type="PRINTS" id="PR00813">
    <property type="entry name" value="BCTERIALGSPG"/>
</dbReference>
<dbReference type="PANTHER" id="PTHR30093:SF47">
    <property type="entry name" value="TYPE IV PILUS NON-CORE MINOR PILIN PILE"/>
    <property type="match status" value="1"/>
</dbReference>
<dbReference type="RefSeq" id="WP_103455155.1">
    <property type="nucleotide sequence ID" value="NZ_JAMOHQ010000003.1"/>
</dbReference>
<evidence type="ECO:0000313" key="3">
    <source>
        <dbReference type="EMBL" id="POH83849.1"/>
    </source>
</evidence>
<keyword evidence="1" id="KW-0488">Methylation</keyword>
<dbReference type="SUPFAM" id="SSF54523">
    <property type="entry name" value="Pili subunits"/>
    <property type="match status" value="1"/>
</dbReference>
<feature type="transmembrane region" description="Helical" evidence="2">
    <location>
        <begin position="12"/>
        <end position="34"/>
    </location>
</feature>
<dbReference type="GO" id="GO:0015628">
    <property type="term" value="P:protein secretion by the type II secretion system"/>
    <property type="evidence" value="ECO:0007669"/>
    <property type="project" value="InterPro"/>
</dbReference>
<dbReference type="Gene3D" id="3.30.700.10">
    <property type="entry name" value="Glycoprotein, Type 4 Pilin"/>
    <property type="match status" value="1"/>
</dbReference>
<dbReference type="InterPro" id="IPR000983">
    <property type="entry name" value="Bac_GSPG_pilin"/>
</dbReference>
<dbReference type="InterPro" id="IPR012902">
    <property type="entry name" value="N_methyl_site"/>
</dbReference>
<dbReference type="EMBL" id="PPXG01000002">
    <property type="protein sequence ID" value="POH83849.1"/>
    <property type="molecule type" value="Genomic_DNA"/>
</dbReference>
<protein>
    <submittedName>
        <fullName evidence="3">Type IV pilin</fullName>
    </submittedName>
</protein>
<evidence type="ECO:0000256" key="1">
    <source>
        <dbReference type="ARBA" id="ARBA00022481"/>
    </source>
</evidence>
<keyword evidence="2" id="KW-0472">Membrane</keyword>
<dbReference type="PANTHER" id="PTHR30093">
    <property type="entry name" value="GENERAL SECRETION PATHWAY PROTEIN G"/>
    <property type="match status" value="1"/>
</dbReference>
<dbReference type="Pfam" id="PF16732">
    <property type="entry name" value="ComP_DUS"/>
    <property type="match status" value="1"/>
</dbReference>
<dbReference type="InterPro" id="IPR031982">
    <property type="entry name" value="PilE-like"/>
</dbReference>
<dbReference type="GO" id="GO:0015627">
    <property type="term" value="C:type II protein secretion system complex"/>
    <property type="evidence" value="ECO:0007669"/>
    <property type="project" value="InterPro"/>
</dbReference>
<comment type="caution">
    <text evidence="3">The sequence shown here is derived from an EMBL/GenBank/DDBJ whole genome shotgun (WGS) entry which is preliminary data.</text>
</comment>
<keyword evidence="2" id="KW-1133">Transmembrane helix</keyword>
<organism evidence="3 4">
    <name type="scientific">Stutzerimonas stutzeri</name>
    <name type="common">Pseudomonas stutzeri</name>
    <dbReference type="NCBI Taxonomy" id="316"/>
    <lineage>
        <taxon>Bacteria</taxon>
        <taxon>Pseudomonadati</taxon>
        <taxon>Pseudomonadota</taxon>
        <taxon>Gammaproteobacteria</taxon>
        <taxon>Pseudomonadales</taxon>
        <taxon>Pseudomonadaceae</taxon>
        <taxon>Stutzerimonas</taxon>
    </lineage>
</organism>
<dbReference type="GO" id="GO:0043683">
    <property type="term" value="P:type IV pilus assembly"/>
    <property type="evidence" value="ECO:0007669"/>
    <property type="project" value="InterPro"/>
</dbReference>
<dbReference type="Proteomes" id="UP000237068">
    <property type="component" value="Unassembled WGS sequence"/>
</dbReference>
<dbReference type="AlphaFoldDB" id="A0A2S4AR20"/>
<dbReference type="Pfam" id="PF07963">
    <property type="entry name" value="N_methyl"/>
    <property type="match status" value="1"/>
</dbReference>
<dbReference type="PROSITE" id="PS00409">
    <property type="entry name" value="PROKAR_NTER_METHYL"/>
    <property type="match status" value="1"/>
</dbReference>
<evidence type="ECO:0000313" key="4">
    <source>
        <dbReference type="Proteomes" id="UP000237068"/>
    </source>
</evidence>
<dbReference type="InterPro" id="IPR045584">
    <property type="entry name" value="Pilin-like"/>
</dbReference>
<sequence>MKLSRPNRSLSRGFTLIELMIVVAIIGIIAAIAYPSYQEYVRSAKRADAQTALMGLGHFMERYYTANGRYVDGDGDAPDLPFTQAPKDGGPKAYDLDFAEGNPEASTYVLEAVPTGSMADDKCGTLTISNTGAKGQKEGMTTAQCWKR</sequence>
<dbReference type="OrthoDB" id="5296638at2"/>